<keyword evidence="2" id="KW-1185">Reference proteome</keyword>
<dbReference type="Proteomes" id="UP001295794">
    <property type="component" value="Unassembled WGS sequence"/>
</dbReference>
<reference evidence="1" key="1">
    <citation type="submission" date="2023-11" db="EMBL/GenBank/DDBJ databases">
        <authorList>
            <person name="De Vega J J."/>
            <person name="De Vega J J."/>
        </authorList>
    </citation>
    <scope>NUCLEOTIDE SEQUENCE</scope>
</reference>
<proteinExistence type="predicted"/>
<name>A0AAD2K2J0_9AGAR</name>
<protein>
    <submittedName>
        <fullName evidence="1">Uncharacterized protein</fullName>
    </submittedName>
</protein>
<comment type="caution">
    <text evidence="1">The sequence shown here is derived from an EMBL/GenBank/DDBJ whole genome shotgun (WGS) entry which is preliminary data.</text>
</comment>
<organism evidence="1 2">
    <name type="scientific">Mycena citricolor</name>
    <dbReference type="NCBI Taxonomy" id="2018698"/>
    <lineage>
        <taxon>Eukaryota</taxon>
        <taxon>Fungi</taxon>
        <taxon>Dikarya</taxon>
        <taxon>Basidiomycota</taxon>
        <taxon>Agaricomycotina</taxon>
        <taxon>Agaricomycetes</taxon>
        <taxon>Agaricomycetidae</taxon>
        <taxon>Agaricales</taxon>
        <taxon>Marasmiineae</taxon>
        <taxon>Mycenaceae</taxon>
        <taxon>Mycena</taxon>
    </lineage>
</organism>
<dbReference type="EMBL" id="CAVNYO010000405">
    <property type="protein sequence ID" value="CAK5275307.1"/>
    <property type="molecule type" value="Genomic_DNA"/>
</dbReference>
<accession>A0AAD2K2J0</accession>
<evidence type="ECO:0000313" key="1">
    <source>
        <dbReference type="EMBL" id="CAK5275307.1"/>
    </source>
</evidence>
<evidence type="ECO:0000313" key="2">
    <source>
        <dbReference type="Proteomes" id="UP001295794"/>
    </source>
</evidence>
<dbReference type="AlphaFoldDB" id="A0AAD2K2J0"/>
<sequence length="345" mass="36375">MALVQLSTFPEELLECILAHVVVGSATPRTRPSWHQPAAAKDIRTRLAPLLVSQQFYRISLPLFYETAVLCTPSQSANFLHALETRPAAAGFVKTLVLPAPNAVDAEIVELLCQHGGLHVLDVTLLGDRGDASARTCPAVAESLGRISTLRKLTIRKASNTYLSQPGPRSTLDALAGVVETCRSLESVALAFPLSADAALSRLVEALAIAPEMHTLRTPMPAVWAPAMLSVAINPALKRIELESADAESAAHGSVSAVRRTCTATSPAAGDRCYATAVPAARRARGVLGTSLFLTAARQHHRLSELIRAGTVVLGWRGRAWTMGSVDPSTLQLQASSSAGGASAC</sequence>
<gene>
    <name evidence="1" type="ORF">MYCIT1_LOCUS22993</name>
</gene>